<dbReference type="Proteomes" id="UP000076837">
    <property type="component" value="Unassembled WGS sequence"/>
</dbReference>
<feature type="compositionally biased region" description="Gly residues" evidence="1">
    <location>
        <begin position="1"/>
        <end position="11"/>
    </location>
</feature>
<gene>
    <name evidence="2" type="ORF">ST47_g9561</name>
</gene>
<dbReference type="PANTHER" id="PTHR12436">
    <property type="entry name" value="80 KDA MCM3-ASSOCIATED PROTEIN"/>
    <property type="match status" value="1"/>
</dbReference>
<feature type="compositionally biased region" description="Acidic residues" evidence="1">
    <location>
        <begin position="1283"/>
        <end position="1323"/>
    </location>
</feature>
<feature type="region of interest" description="Disordered" evidence="1">
    <location>
        <begin position="725"/>
        <end position="811"/>
    </location>
</feature>
<dbReference type="GO" id="GO:0005737">
    <property type="term" value="C:cytoplasm"/>
    <property type="evidence" value="ECO:0007669"/>
    <property type="project" value="TreeGrafter"/>
</dbReference>
<feature type="region of interest" description="Disordered" evidence="1">
    <location>
        <begin position="659"/>
        <end position="686"/>
    </location>
</feature>
<dbReference type="GO" id="GO:0006406">
    <property type="term" value="P:mRNA export from nucleus"/>
    <property type="evidence" value="ECO:0007669"/>
    <property type="project" value="TreeGrafter"/>
</dbReference>
<dbReference type="EMBL" id="JYNV01000295">
    <property type="protein sequence ID" value="KZM19360.1"/>
    <property type="molecule type" value="Genomic_DNA"/>
</dbReference>
<feature type="compositionally biased region" description="Low complexity" evidence="1">
    <location>
        <begin position="992"/>
        <end position="1006"/>
    </location>
</feature>
<feature type="compositionally biased region" description="Polar residues" evidence="1">
    <location>
        <begin position="562"/>
        <end position="574"/>
    </location>
</feature>
<dbReference type="Pfam" id="PF03399">
    <property type="entry name" value="SAC3_GANP"/>
    <property type="match status" value="1"/>
</dbReference>
<comment type="caution">
    <text evidence="2">The sequence shown here is derived from an EMBL/GenBank/DDBJ whole genome shotgun (WGS) entry which is preliminary data.</text>
</comment>
<keyword evidence="3" id="KW-1185">Reference proteome</keyword>
<name>A0A162X5Q2_DIDRA</name>
<feature type="region of interest" description="Disordered" evidence="1">
    <location>
        <begin position="1265"/>
        <end position="1373"/>
    </location>
</feature>
<feature type="compositionally biased region" description="Low complexity" evidence="1">
    <location>
        <begin position="577"/>
        <end position="594"/>
    </location>
</feature>
<feature type="region of interest" description="Disordered" evidence="1">
    <location>
        <begin position="1055"/>
        <end position="1100"/>
    </location>
</feature>
<reference evidence="2 3" key="1">
    <citation type="journal article" date="2016" name="Sci. Rep.">
        <title>Draft genome sequencing and secretome analysis of fungal phytopathogen Ascochyta rabiei provides insight into the necrotrophic effector repertoire.</title>
        <authorList>
            <person name="Verma S."/>
            <person name="Gazara R.K."/>
            <person name="Nizam S."/>
            <person name="Parween S."/>
            <person name="Chattopadhyay D."/>
            <person name="Verma P.K."/>
        </authorList>
    </citation>
    <scope>NUCLEOTIDE SEQUENCE [LARGE SCALE GENOMIC DNA]</scope>
    <source>
        <strain evidence="2 3">ArDII</strain>
    </source>
</reference>
<proteinExistence type="predicted"/>
<dbReference type="InterPro" id="IPR045107">
    <property type="entry name" value="SAC3/GANP/THP3"/>
</dbReference>
<dbReference type="Gene3D" id="1.25.40.990">
    <property type="match status" value="1"/>
</dbReference>
<feature type="region of interest" description="Disordered" evidence="1">
    <location>
        <begin position="1"/>
        <end position="77"/>
    </location>
</feature>
<feature type="compositionally biased region" description="Basic residues" evidence="1">
    <location>
        <begin position="915"/>
        <end position="929"/>
    </location>
</feature>
<feature type="compositionally biased region" description="Basic and acidic residues" evidence="1">
    <location>
        <begin position="930"/>
        <end position="941"/>
    </location>
</feature>
<feature type="compositionally biased region" description="Acidic residues" evidence="1">
    <location>
        <begin position="1335"/>
        <end position="1347"/>
    </location>
</feature>
<accession>A0A162X5Q2</accession>
<feature type="compositionally biased region" description="Polar residues" evidence="1">
    <location>
        <begin position="659"/>
        <end position="682"/>
    </location>
</feature>
<sequence length="1373" mass="151842">MSTVARGGGGRGRSRGHSTGIWRGSSSNTRGGLDGASTEAGDKPAFGAKKRGGGAQNRGASARATGGSHAQELDAEGKPKKITFVPLNKYGAVFNSTPHAKADYHDRFLYLQAAQPSWRKQLQDQGLMNPDGQMKLSDSVKLIGRCNDMCPEYERVRRIDQKDFKRPECTPETEYLEYGDRIPDESRMVKAFTRSSAGADVELVIDIRNPAACLKTVNYLFKRLDNEGFDHLHAWIWDRTRSVRKDLRTQVVEKRNDIQTLLTCLEASARFYLLSMHQMAQSEKEDYSHQQDMEQFNQTLTTLRERYDDNRRAGITSDNEAEFVAYRLILASLYANSQLENELHSLPSDLRHNKRVLTAIDIFKAAKSAFDFGSDKGWVQAQANWKKFWDLIKSSGVSYLMACAAEVGFNRVRHVILDSIWHAYRKGPRGDISVDAWTIDKLKGVLAMDEDKDAVKLCELFGFHFERNAHGQTYLDIAKLGNSNKSIGVPHSIKPQVFSQSLVESKRYNRAFSAIIQGMTVQQAKTSNLLVDPSITLMADENSLFIPESTTAKPNVFAQKPNRITTNDTSSLSPCASPFTTSSQPSSTVPSTNPFGNSPIAKAIPQSQPAQANTASAFTGGWPSPGVFDAAKNTIKFAPTPTASANANPFATAAASLPLQSTNPASTPPNSFTFGSDASPVSQGLPLDVQATPRVGQASERSALDTPKPFVFPGLPALDAKLRSEQQTGLSTTPARLPPQPSSVTGDAERQQAEEEARQAVLKQKKERRRQEQEEQERKAREAQQAREAEQQRQQEEKQRHFREQQEQELRAKQERERLIQEEQQRLQQQEQERLARTRERETAYSALTSNIMLNGEDGLLYQFLENTVKNVVEEVATEVQTWRRRAREAAEKEERHQVFARAVFARWVAQVQRKKRDAKARERRKRLKAQREQLVDDKGEAVSATLAAGSAVSTDQPNGASTTSINGQPTARRARRTQERHTRATIDQTAHAKVAAPPQAAPTLPARDLTAPVTMNEHALHVRSYSEAYQRSTAPIDRTETDWFKLRAMGIDPSKHRKRSFDSATDEEPKDDAEAKRVRRSSSNASLVLQPPLPPEAPFKPLTIEERLARIRAAKQAFTTSGSASPSVTGATPCNRRSSLTGRSSLLIAQARDLIAESPSAKHLPPAVHDFGRSVPNLGTSISSFRQSSFGKSVGAAQGNKPAYWGRASRFVPQHLYGKGPEAIRAYRDQYVNSPGSTPRTLGLEPLALSSPIPAQFSYVAQPGYTQPPYSEDGSASGVDLVDVDAEDNVAGDTEEDSFDGDDEEMESSEGEDEDEDEDENVDNPTQFGAYTGEYDEDEYTEEEEQNFAQPGSSFGGVGPGATQDDAIELSD</sequence>
<evidence type="ECO:0000313" key="3">
    <source>
        <dbReference type="Proteomes" id="UP000076837"/>
    </source>
</evidence>
<dbReference type="OrthoDB" id="264795at2759"/>
<dbReference type="GO" id="GO:0070390">
    <property type="term" value="C:transcription export complex 2"/>
    <property type="evidence" value="ECO:0007669"/>
    <property type="project" value="TreeGrafter"/>
</dbReference>
<organism evidence="2 3">
    <name type="scientific">Didymella rabiei</name>
    <name type="common">Chickpea ascochyta blight fungus</name>
    <name type="synonym">Mycosphaerella rabiei</name>
    <dbReference type="NCBI Taxonomy" id="5454"/>
    <lineage>
        <taxon>Eukaryota</taxon>
        <taxon>Fungi</taxon>
        <taxon>Dikarya</taxon>
        <taxon>Ascomycota</taxon>
        <taxon>Pezizomycotina</taxon>
        <taxon>Dothideomycetes</taxon>
        <taxon>Pleosporomycetidae</taxon>
        <taxon>Pleosporales</taxon>
        <taxon>Pleosporineae</taxon>
        <taxon>Didymellaceae</taxon>
        <taxon>Ascochyta</taxon>
    </lineage>
</organism>
<feature type="compositionally biased region" description="Polar residues" evidence="1">
    <location>
        <begin position="952"/>
        <end position="970"/>
    </location>
</feature>
<feature type="region of interest" description="Disordered" evidence="1">
    <location>
        <begin position="915"/>
        <end position="1006"/>
    </location>
</feature>
<dbReference type="InterPro" id="IPR005062">
    <property type="entry name" value="SAC3/GANP/THP3_conserved"/>
</dbReference>
<evidence type="ECO:0000313" key="2">
    <source>
        <dbReference type="EMBL" id="KZM19360.1"/>
    </source>
</evidence>
<feature type="region of interest" description="Disordered" evidence="1">
    <location>
        <begin position="693"/>
        <end position="712"/>
    </location>
</feature>
<feature type="region of interest" description="Disordered" evidence="1">
    <location>
        <begin position="557"/>
        <end position="618"/>
    </location>
</feature>
<feature type="compositionally biased region" description="Basic and acidic residues" evidence="1">
    <location>
        <begin position="747"/>
        <end position="758"/>
    </location>
</feature>
<evidence type="ECO:0000256" key="1">
    <source>
        <dbReference type="SAM" id="MobiDB-lite"/>
    </source>
</evidence>
<dbReference type="PANTHER" id="PTHR12436:SF3">
    <property type="entry name" value="GERMINAL-CENTER ASSOCIATED NUCLEAR PROTEIN"/>
    <property type="match status" value="1"/>
</dbReference>
<feature type="compositionally biased region" description="Polar residues" evidence="1">
    <location>
        <begin position="605"/>
        <end position="617"/>
    </location>
</feature>
<feature type="compositionally biased region" description="Basic and acidic residues" evidence="1">
    <location>
        <begin position="769"/>
        <end position="811"/>
    </location>
</feature>
<protein>
    <submittedName>
        <fullName evidence="2">Uncharacterized protein</fullName>
    </submittedName>
</protein>
<dbReference type="STRING" id="5454.A0A162X5Q2"/>
<feature type="compositionally biased region" description="Polar residues" evidence="1">
    <location>
        <begin position="725"/>
        <end position="734"/>
    </location>
</feature>